<feature type="region of interest" description="Disordered" evidence="1">
    <location>
        <begin position="198"/>
        <end position="217"/>
    </location>
</feature>
<organism evidence="3 4">
    <name type="scientific">Biomphalaria pfeifferi</name>
    <name type="common">Bloodfluke planorb</name>
    <name type="synonym">Freshwater snail</name>
    <dbReference type="NCBI Taxonomy" id="112525"/>
    <lineage>
        <taxon>Eukaryota</taxon>
        <taxon>Metazoa</taxon>
        <taxon>Spiralia</taxon>
        <taxon>Lophotrochozoa</taxon>
        <taxon>Mollusca</taxon>
        <taxon>Gastropoda</taxon>
        <taxon>Heterobranchia</taxon>
        <taxon>Euthyneura</taxon>
        <taxon>Panpulmonata</taxon>
        <taxon>Hygrophila</taxon>
        <taxon>Lymnaeoidea</taxon>
        <taxon>Planorbidae</taxon>
        <taxon>Biomphalaria</taxon>
    </lineage>
</organism>
<feature type="compositionally biased region" description="Basic and acidic residues" evidence="1">
    <location>
        <begin position="273"/>
        <end position="285"/>
    </location>
</feature>
<keyword evidence="4" id="KW-1185">Reference proteome</keyword>
<feature type="region of interest" description="Disordered" evidence="1">
    <location>
        <begin position="224"/>
        <end position="285"/>
    </location>
</feature>
<dbReference type="SUPFAM" id="SSF53098">
    <property type="entry name" value="Ribonuclease H-like"/>
    <property type="match status" value="1"/>
</dbReference>
<sequence>MSAGRQQRYAVFLSGFNYSIEFRKSKSHANADGLSRLPLPITTPVNGDNFIADNLFYSELMETIPLNATIIAKESCHDPQIAQMLIQNGQKYSLSVLQNHLQQLTVSRKHSQDFAIASDNGSTFTSNEFKDFTKRIGIKHITTAPFTQLPMDLQKAEIYPGMIWRRHIDQLVSTPRQENGKSTKEIIPTMSERNEHFASATPTPDAVPIPSQDSLSDQVTIPDPVGNNEEFSQPQAEYPCSPTRMATHTSPTPRVIHSEPTNPTSQDGYTTRSGREVRKPHRYNE</sequence>
<dbReference type="InterPro" id="IPR036397">
    <property type="entry name" value="RNaseH_sf"/>
</dbReference>
<protein>
    <submittedName>
        <fullName evidence="3">Retrovirus-related Pol polyprotein from transposon 17.6</fullName>
    </submittedName>
</protein>
<dbReference type="Gene3D" id="3.30.420.10">
    <property type="entry name" value="Ribonuclease H-like superfamily/Ribonuclease H"/>
    <property type="match status" value="1"/>
</dbReference>
<feature type="domain" description="Integrase catalytic" evidence="2">
    <location>
        <begin position="40"/>
        <end position="212"/>
    </location>
</feature>
<gene>
    <name evidence="3" type="ORF">Bpfe_000029</name>
</gene>
<reference evidence="3" key="1">
    <citation type="journal article" date="2023" name="PLoS Negl. Trop. Dis.">
        <title>A genome sequence for Biomphalaria pfeifferi, the major vector snail for the human-infecting parasite Schistosoma mansoni.</title>
        <authorList>
            <person name="Bu L."/>
            <person name="Lu L."/>
            <person name="Laidemitt M.R."/>
            <person name="Zhang S.M."/>
            <person name="Mutuku M."/>
            <person name="Mkoji G."/>
            <person name="Steinauer M."/>
            <person name="Loker E.S."/>
        </authorList>
    </citation>
    <scope>NUCLEOTIDE SEQUENCE</scope>
    <source>
        <strain evidence="3">KasaAsao</strain>
    </source>
</reference>
<evidence type="ECO:0000313" key="3">
    <source>
        <dbReference type="EMBL" id="KAK0070046.1"/>
    </source>
</evidence>
<dbReference type="PANTHER" id="PTHR37984:SF5">
    <property type="entry name" value="PROTEIN NYNRIN-LIKE"/>
    <property type="match status" value="1"/>
</dbReference>
<dbReference type="GO" id="GO:0015074">
    <property type="term" value="P:DNA integration"/>
    <property type="evidence" value="ECO:0007669"/>
    <property type="project" value="InterPro"/>
</dbReference>
<reference evidence="3" key="2">
    <citation type="submission" date="2023-04" db="EMBL/GenBank/DDBJ databases">
        <authorList>
            <person name="Bu L."/>
            <person name="Lu L."/>
            <person name="Laidemitt M.R."/>
            <person name="Zhang S.M."/>
            <person name="Mutuku M."/>
            <person name="Mkoji G."/>
            <person name="Steinauer M."/>
            <person name="Loker E.S."/>
        </authorList>
    </citation>
    <scope>NUCLEOTIDE SEQUENCE</scope>
    <source>
        <strain evidence="3">KasaAsao</strain>
        <tissue evidence="3">Whole Snail</tissue>
    </source>
</reference>
<dbReference type="EMBL" id="JASAOG010000001">
    <property type="protein sequence ID" value="KAK0070046.1"/>
    <property type="molecule type" value="Genomic_DNA"/>
</dbReference>
<proteinExistence type="predicted"/>
<comment type="caution">
    <text evidence="3">The sequence shown here is derived from an EMBL/GenBank/DDBJ whole genome shotgun (WGS) entry which is preliminary data.</text>
</comment>
<name>A0AAD8CBR4_BIOPF</name>
<dbReference type="AlphaFoldDB" id="A0AAD8CBR4"/>
<dbReference type="InterPro" id="IPR001584">
    <property type="entry name" value="Integrase_cat-core"/>
</dbReference>
<accession>A0AAD8CBR4</accession>
<dbReference type="InterPro" id="IPR012337">
    <property type="entry name" value="RNaseH-like_sf"/>
</dbReference>
<evidence type="ECO:0000259" key="2">
    <source>
        <dbReference type="PROSITE" id="PS50994"/>
    </source>
</evidence>
<dbReference type="InterPro" id="IPR050951">
    <property type="entry name" value="Retrovirus_Pol_polyprotein"/>
</dbReference>
<dbReference type="GO" id="GO:0003676">
    <property type="term" value="F:nucleic acid binding"/>
    <property type="evidence" value="ECO:0007669"/>
    <property type="project" value="InterPro"/>
</dbReference>
<dbReference type="PROSITE" id="PS50994">
    <property type="entry name" value="INTEGRASE"/>
    <property type="match status" value="1"/>
</dbReference>
<dbReference type="PANTHER" id="PTHR37984">
    <property type="entry name" value="PROTEIN CBG26694"/>
    <property type="match status" value="1"/>
</dbReference>
<feature type="compositionally biased region" description="Polar residues" evidence="1">
    <location>
        <begin position="259"/>
        <end position="272"/>
    </location>
</feature>
<evidence type="ECO:0000256" key="1">
    <source>
        <dbReference type="SAM" id="MobiDB-lite"/>
    </source>
</evidence>
<dbReference type="Proteomes" id="UP001233172">
    <property type="component" value="Unassembled WGS sequence"/>
</dbReference>
<evidence type="ECO:0000313" key="4">
    <source>
        <dbReference type="Proteomes" id="UP001233172"/>
    </source>
</evidence>